<gene>
    <name evidence="2" type="ORF">R3P38DRAFT_3205085</name>
</gene>
<dbReference type="AlphaFoldDB" id="A0AAW0APS3"/>
<proteinExistence type="predicted"/>
<evidence type="ECO:0000256" key="1">
    <source>
        <dbReference type="SAM" id="MobiDB-lite"/>
    </source>
</evidence>
<feature type="region of interest" description="Disordered" evidence="1">
    <location>
        <begin position="62"/>
        <end position="108"/>
    </location>
</feature>
<dbReference type="Proteomes" id="UP001362999">
    <property type="component" value="Unassembled WGS sequence"/>
</dbReference>
<evidence type="ECO:0000313" key="3">
    <source>
        <dbReference type="Proteomes" id="UP001362999"/>
    </source>
</evidence>
<keyword evidence="3" id="KW-1185">Reference proteome</keyword>
<evidence type="ECO:0000313" key="2">
    <source>
        <dbReference type="EMBL" id="KAK7015054.1"/>
    </source>
</evidence>
<organism evidence="2 3">
    <name type="scientific">Favolaschia claudopus</name>
    <dbReference type="NCBI Taxonomy" id="2862362"/>
    <lineage>
        <taxon>Eukaryota</taxon>
        <taxon>Fungi</taxon>
        <taxon>Dikarya</taxon>
        <taxon>Basidiomycota</taxon>
        <taxon>Agaricomycotina</taxon>
        <taxon>Agaricomycetes</taxon>
        <taxon>Agaricomycetidae</taxon>
        <taxon>Agaricales</taxon>
        <taxon>Marasmiineae</taxon>
        <taxon>Mycenaceae</taxon>
        <taxon>Favolaschia</taxon>
    </lineage>
</organism>
<dbReference type="EMBL" id="JAWWNJ010000055">
    <property type="protein sequence ID" value="KAK7015054.1"/>
    <property type="molecule type" value="Genomic_DNA"/>
</dbReference>
<protein>
    <submittedName>
        <fullName evidence="2">Uncharacterized protein</fullName>
    </submittedName>
</protein>
<accession>A0AAW0APS3</accession>
<reference evidence="2 3" key="1">
    <citation type="journal article" date="2024" name="J Genomics">
        <title>Draft genome sequencing and assembly of Favolaschia claudopus CIRM-BRFM 2984 isolated from oak limbs.</title>
        <authorList>
            <person name="Navarro D."/>
            <person name="Drula E."/>
            <person name="Chaduli D."/>
            <person name="Cazenave R."/>
            <person name="Ahrendt S."/>
            <person name="Wang J."/>
            <person name="Lipzen A."/>
            <person name="Daum C."/>
            <person name="Barry K."/>
            <person name="Grigoriev I.V."/>
            <person name="Favel A."/>
            <person name="Rosso M.N."/>
            <person name="Martin F."/>
        </authorList>
    </citation>
    <scope>NUCLEOTIDE SEQUENCE [LARGE SCALE GENOMIC DNA]</scope>
    <source>
        <strain evidence="2 3">CIRM-BRFM 2984</strain>
    </source>
</reference>
<comment type="caution">
    <text evidence="2">The sequence shown here is derived from an EMBL/GenBank/DDBJ whole genome shotgun (WGS) entry which is preliminary data.</text>
</comment>
<sequence>MKGGADLVMALDGEPGSRGKWAMELFSKVNELEADCRSALKDLVPNDDVAELRARRRAAAQACRLSSPRRDPGTAQMPIRSGISSPAFTSAAHDNTETAGEVTGDDGEGDGHAKYMCVRWRYKAKLKREAQVASDCLWQAMIDDVHDMRLPTRATTPTTYCGIAWSLPTPPPTATPVKEKEAFPYSTAADVREQHQRWKAADDVAFCEDRKGWFERNVLPRRVQPDFNDIWADLEKQLRESTMVGTGACKNADGASLNVKLEAMSDAKALEHLRTLVDVLAMKENIPPSMWGHLDEQLATRGQRLLKGARHKVATKQVKLEKLSREINRLPKTSK</sequence>
<name>A0AAW0APS3_9AGAR</name>